<keyword evidence="3" id="KW-1185">Reference proteome</keyword>
<accession>A0A1W0W694</accession>
<sequence>MRVLPVSLHSDAVALPPSRTTGEQLPASYAISPYLPLSSPFSLPPSLSLLSTTSMGQELRATRRLPVSHAISPSPPSSFPHQRPPCH</sequence>
<evidence type="ECO:0000313" key="2">
    <source>
        <dbReference type="EMBL" id="OQU89871.1"/>
    </source>
</evidence>
<protein>
    <submittedName>
        <fullName evidence="2">Uncharacterized protein</fullName>
    </submittedName>
</protein>
<reference evidence="3" key="2">
    <citation type="journal article" date="2018" name="Plant J.">
        <title>The Sorghum bicolor reference genome: improved assembly, gene annotations, a transcriptome atlas, and signatures of genome organization.</title>
        <authorList>
            <person name="McCormick R.F."/>
            <person name="Truong S.K."/>
            <person name="Sreedasyam A."/>
            <person name="Jenkins J."/>
            <person name="Shu S."/>
            <person name="Sims D."/>
            <person name="Kennedy M."/>
            <person name="Amirebrahimi M."/>
            <person name="Weers B.D."/>
            <person name="McKinley B."/>
            <person name="Mattison A."/>
            <person name="Morishige D.T."/>
            <person name="Grimwood J."/>
            <person name="Schmutz J."/>
            <person name="Mullet J.E."/>
        </authorList>
    </citation>
    <scope>NUCLEOTIDE SEQUENCE [LARGE SCALE GENOMIC DNA]</scope>
    <source>
        <strain evidence="3">cv. BTx623</strain>
    </source>
</reference>
<proteinExistence type="predicted"/>
<dbReference type="Gramene" id="OQU89871">
    <property type="protein sequence ID" value="OQU89871"/>
    <property type="gene ID" value="SORBI_3002G286150"/>
</dbReference>
<gene>
    <name evidence="2" type="ORF">SORBI_3002G286150</name>
</gene>
<evidence type="ECO:0000313" key="3">
    <source>
        <dbReference type="Proteomes" id="UP000000768"/>
    </source>
</evidence>
<evidence type="ECO:0000256" key="1">
    <source>
        <dbReference type="SAM" id="MobiDB-lite"/>
    </source>
</evidence>
<name>A0A1W0W694_SORBI</name>
<dbReference type="InParanoid" id="A0A1W0W694"/>
<dbReference type="Proteomes" id="UP000000768">
    <property type="component" value="Chromosome 2"/>
</dbReference>
<organism evidence="2 3">
    <name type="scientific">Sorghum bicolor</name>
    <name type="common">Sorghum</name>
    <name type="synonym">Sorghum vulgare</name>
    <dbReference type="NCBI Taxonomy" id="4558"/>
    <lineage>
        <taxon>Eukaryota</taxon>
        <taxon>Viridiplantae</taxon>
        <taxon>Streptophyta</taxon>
        <taxon>Embryophyta</taxon>
        <taxon>Tracheophyta</taxon>
        <taxon>Spermatophyta</taxon>
        <taxon>Magnoliopsida</taxon>
        <taxon>Liliopsida</taxon>
        <taxon>Poales</taxon>
        <taxon>Poaceae</taxon>
        <taxon>PACMAD clade</taxon>
        <taxon>Panicoideae</taxon>
        <taxon>Andropogonodae</taxon>
        <taxon>Andropogoneae</taxon>
        <taxon>Sorghinae</taxon>
        <taxon>Sorghum</taxon>
    </lineage>
</organism>
<dbReference type="EMBL" id="CM000761">
    <property type="protein sequence ID" value="OQU89871.1"/>
    <property type="molecule type" value="Genomic_DNA"/>
</dbReference>
<reference evidence="2 3" key="1">
    <citation type="journal article" date="2009" name="Nature">
        <title>The Sorghum bicolor genome and the diversification of grasses.</title>
        <authorList>
            <person name="Paterson A.H."/>
            <person name="Bowers J.E."/>
            <person name="Bruggmann R."/>
            <person name="Dubchak I."/>
            <person name="Grimwood J."/>
            <person name="Gundlach H."/>
            <person name="Haberer G."/>
            <person name="Hellsten U."/>
            <person name="Mitros T."/>
            <person name="Poliakov A."/>
            <person name="Schmutz J."/>
            <person name="Spannagl M."/>
            <person name="Tang H."/>
            <person name="Wang X."/>
            <person name="Wicker T."/>
            <person name="Bharti A.K."/>
            <person name="Chapman J."/>
            <person name="Feltus F.A."/>
            <person name="Gowik U."/>
            <person name="Grigoriev I.V."/>
            <person name="Lyons E."/>
            <person name="Maher C.A."/>
            <person name="Martis M."/>
            <person name="Narechania A."/>
            <person name="Otillar R.P."/>
            <person name="Penning B.W."/>
            <person name="Salamov A.A."/>
            <person name="Wang Y."/>
            <person name="Zhang L."/>
            <person name="Carpita N.C."/>
            <person name="Freeling M."/>
            <person name="Gingle A.R."/>
            <person name="Hash C.T."/>
            <person name="Keller B."/>
            <person name="Klein P."/>
            <person name="Kresovich S."/>
            <person name="McCann M.C."/>
            <person name="Ming R."/>
            <person name="Peterson D.G."/>
            <person name="Mehboob-ur-Rahman"/>
            <person name="Ware D."/>
            <person name="Westhoff P."/>
            <person name="Mayer K.F."/>
            <person name="Messing J."/>
            <person name="Rokhsar D.S."/>
        </authorList>
    </citation>
    <scope>NUCLEOTIDE SEQUENCE [LARGE SCALE GENOMIC DNA]</scope>
    <source>
        <strain evidence="3">cv. BTx623</strain>
    </source>
</reference>
<dbReference type="AlphaFoldDB" id="A0A1W0W694"/>
<feature type="region of interest" description="Disordered" evidence="1">
    <location>
        <begin position="63"/>
        <end position="87"/>
    </location>
</feature>